<keyword evidence="8" id="KW-0966">Cell projection</keyword>
<evidence type="ECO:0000313" key="9">
    <source>
        <dbReference type="Proteomes" id="UP000291130"/>
    </source>
</evidence>
<comment type="function">
    <text evidence="4 5">Required for flagellar hook formation. May act as a scaffolding protein.</text>
</comment>
<dbReference type="Pfam" id="PF03963">
    <property type="entry name" value="FlgD"/>
    <property type="match status" value="1"/>
</dbReference>
<dbReference type="Gene3D" id="2.30.30.910">
    <property type="match status" value="1"/>
</dbReference>
<evidence type="ECO:0000259" key="6">
    <source>
        <dbReference type="Pfam" id="PF13860"/>
    </source>
</evidence>
<feature type="domain" description="FlgD/Vpr Ig-like" evidence="6">
    <location>
        <begin position="129"/>
        <end position="200"/>
    </location>
</feature>
<organism evidence="8 9">
    <name type="scientific">Pseudomonas tructae</name>
    <dbReference type="NCBI Taxonomy" id="2518644"/>
    <lineage>
        <taxon>Bacteria</taxon>
        <taxon>Pseudomonadati</taxon>
        <taxon>Pseudomonadota</taxon>
        <taxon>Gammaproteobacteria</taxon>
        <taxon>Pseudomonadales</taxon>
        <taxon>Pseudomonadaceae</taxon>
        <taxon>Pseudomonas</taxon>
    </lineage>
</organism>
<dbReference type="Pfam" id="PF13860">
    <property type="entry name" value="FlgD_ig"/>
    <property type="match status" value="1"/>
</dbReference>
<name>A0A411MGQ6_9PSED</name>
<dbReference type="Proteomes" id="UP000291130">
    <property type="component" value="Chromosome"/>
</dbReference>
<evidence type="ECO:0000256" key="4">
    <source>
        <dbReference type="ARBA" id="ARBA00024746"/>
    </source>
</evidence>
<gene>
    <name evidence="8" type="primary">flgD</name>
    <name evidence="8" type="ORF">EXN22_09085</name>
</gene>
<keyword evidence="9" id="KW-1185">Reference proteome</keyword>
<dbReference type="EMBL" id="CP035952">
    <property type="protein sequence ID" value="QBF25839.1"/>
    <property type="molecule type" value="Genomic_DNA"/>
</dbReference>
<dbReference type="NCBIfam" id="NF005176">
    <property type="entry name" value="PRK06655.1-1"/>
    <property type="match status" value="1"/>
</dbReference>
<comment type="similarity">
    <text evidence="1 5">Belongs to the FlgD family.</text>
</comment>
<dbReference type="OrthoDB" id="9785233at2"/>
<evidence type="ECO:0000256" key="1">
    <source>
        <dbReference type="ARBA" id="ARBA00010577"/>
    </source>
</evidence>
<evidence type="ECO:0000313" key="8">
    <source>
        <dbReference type="EMBL" id="QBF25839.1"/>
    </source>
</evidence>
<protein>
    <recommendedName>
        <fullName evidence="2 5">Basal-body rod modification protein FlgD</fullName>
    </recommendedName>
</protein>
<proteinExistence type="inferred from homology"/>
<evidence type="ECO:0000256" key="2">
    <source>
        <dbReference type="ARBA" id="ARBA00016013"/>
    </source>
</evidence>
<sequence>MASVNDTTAGVSLNDVIKASGKKNSETSANNAAGIAAATNSKTGTNKQALGKDAFLQLLVTQMKHQNPLDPQDNSEFVAQLAQFSSLEGITSLNESVTAISGNYKSSQALQASSLVGRSVIAQTDKAVVDTTKSFNGTVVVPQALSNATVTITDKDGKVVKTIDMGAQKAGNAAFVWDGTNDKGDKVDPGTYTFAAKTTIDGKKLDMYTMLPATVSSVTISQTGGEMMLNLAGLGSIALSKVQTIGI</sequence>
<feature type="domain" description="FlgD Tudor-like" evidence="7">
    <location>
        <begin position="107"/>
        <end position="243"/>
    </location>
</feature>
<dbReference type="InterPro" id="IPR005648">
    <property type="entry name" value="FlgD"/>
</dbReference>
<dbReference type="RefSeq" id="WP_130263739.1">
    <property type="nucleotide sequence ID" value="NZ_CP035952.1"/>
</dbReference>
<dbReference type="Pfam" id="PF13861">
    <property type="entry name" value="FLgD_tudor"/>
    <property type="match status" value="1"/>
</dbReference>
<reference evidence="8 9" key="1">
    <citation type="submission" date="2019-02" db="EMBL/GenBank/DDBJ databases">
        <title>Complete genome sequence of Pseudomonas sp. SNU WT1 isolated from rainbow trout.</title>
        <authorList>
            <person name="Oh W.T."/>
            <person name="Park S.C."/>
        </authorList>
    </citation>
    <scope>NUCLEOTIDE SEQUENCE [LARGE SCALE GENOMIC DNA]</scope>
    <source>
        <strain evidence="8 9">SNU WT1</strain>
    </source>
</reference>
<dbReference type="AlphaFoldDB" id="A0A411MGQ6"/>
<keyword evidence="8" id="KW-0282">Flagellum</keyword>
<evidence type="ECO:0000259" key="7">
    <source>
        <dbReference type="Pfam" id="PF13861"/>
    </source>
</evidence>
<dbReference type="InterPro" id="IPR025963">
    <property type="entry name" value="FLgD_Tudor"/>
</dbReference>
<evidence type="ECO:0000256" key="3">
    <source>
        <dbReference type="ARBA" id="ARBA00022795"/>
    </source>
</evidence>
<dbReference type="KEGG" id="ptk:EXN22_09085"/>
<dbReference type="Gene3D" id="2.60.40.4070">
    <property type="match status" value="1"/>
</dbReference>
<accession>A0A411MGQ6</accession>
<keyword evidence="8" id="KW-0969">Cilium</keyword>
<keyword evidence="3 5" id="KW-1005">Bacterial flagellum biogenesis</keyword>
<dbReference type="InterPro" id="IPR025965">
    <property type="entry name" value="FlgD/Vpr_Ig-like"/>
</dbReference>
<evidence type="ECO:0000256" key="5">
    <source>
        <dbReference type="RuleBase" id="RU362076"/>
    </source>
</evidence>
<dbReference type="GO" id="GO:0044781">
    <property type="term" value="P:bacterial-type flagellum organization"/>
    <property type="evidence" value="ECO:0007669"/>
    <property type="project" value="UniProtKB-UniRule"/>
</dbReference>